<proteinExistence type="predicted"/>
<evidence type="ECO:0000256" key="1">
    <source>
        <dbReference type="SAM" id="Phobius"/>
    </source>
</evidence>
<evidence type="ECO:0000313" key="2">
    <source>
        <dbReference type="EMBL" id="DAE26654.1"/>
    </source>
</evidence>
<name>A0A8S5R5D5_9CAUD</name>
<reference evidence="2" key="1">
    <citation type="journal article" date="2021" name="Proc. Natl. Acad. Sci. U.S.A.">
        <title>A Catalog of Tens of Thousands of Viruses from Human Metagenomes Reveals Hidden Associations with Chronic Diseases.</title>
        <authorList>
            <person name="Tisza M.J."/>
            <person name="Buck C.B."/>
        </authorList>
    </citation>
    <scope>NUCLEOTIDE SEQUENCE</scope>
    <source>
        <strain evidence="2">CtaCq7</strain>
    </source>
</reference>
<keyword evidence="1" id="KW-1133">Transmembrane helix</keyword>
<feature type="transmembrane region" description="Helical" evidence="1">
    <location>
        <begin position="6"/>
        <end position="24"/>
    </location>
</feature>
<sequence>MSTITHYSLFLFFVITEYKLAWLLHHIFIKLQILFCFFYSIVFISFLNNIS</sequence>
<organism evidence="2">
    <name type="scientific">Ackermannviridae sp. ctaCq7</name>
    <dbReference type="NCBI Taxonomy" id="2827294"/>
    <lineage>
        <taxon>Viruses</taxon>
        <taxon>Duplodnaviria</taxon>
        <taxon>Heunggongvirae</taxon>
        <taxon>Uroviricota</taxon>
        <taxon>Caudoviricetes</taxon>
        <taxon>Pantevenvirales</taxon>
        <taxon>Ackermannviridae</taxon>
    </lineage>
</organism>
<keyword evidence="1" id="KW-0472">Membrane</keyword>
<protein>
    <submittedName>
        <fullName evidence="2">Uncharacterized protein</fullName>
    </submittedName>
</protein>
<feature type="transmembrane region" description="Helical" evidence="1">
    <location>
        <begin position="31"/>
        <end position="50"/>
    </location>
</feature>
<dbReference type="EMBL" id="BK015821">
    <property type="protein sequence ID" value="DAE26654.1"/>
    <property type="molecule type" value="Genomic_DNA"/>
</dbReference>
<keyword evidence="1" id="KW-0812">Transmembrane</keyword>
<accession>A0A8S5R5D5</accession>